<proteinExistence type="predicted"/>
<keyword evidence="2" id="KW-1185">Reference proteome</keyword>
<dbReference type="EMBL" id="JAMKFB020000016">
    <property type="protein sequence ID" value="KAL0171977.1"/>
    <property type="molecule type" value="Genomic_DNA"/>
</dbReference>
<dbReference type="Proteomes" id="UP001529510">
    <property type="component" value="Unassembled WGS sequence"/>
</dbReference>
<organism evidence="1 2">
    <name type="scientific">Cirrhinus mrigala</name>
    <name type="common">Mrigala</name>
    <dbReference type="NCBI Taxonomy" id="683832"/>
    <lineage>
        <taxon>Eukaryota</taxon>
        <taxon>Metazoa</taxon>
        <taxon>Chordata</taxon>
        <taxon>Craniata</taxon>
        <taxon>Vertebrata</taxon>
        <taxon>Euteleostomi</taxon>
        <taxon>Actinopterygii</taxon>
        <taxon>Neopterygii</taxon>
        <taxon>Teleostei</taxon>
        <taxon>Ostariophysi</taxon>
        <taxon>Cypriniformes</taxon>
        <taxon>Cyprinidae</taxon>
        <taxon>Labeoninae</taxon>
        <taxon>Labeonini</taxon>
        <taxon>Cirrhinus</taxon>
    </lineage>
</organism>
<reference evidence="1 2" key="1">
    <citation type="submission" date="2024-05" db="EMBL/GenBank/DDBJ databases">
        <title>Genome sequencing and assembly of Indian major carp, Cirrhinus mrigala (Hamilton, 1822).</title>
        <authorList>
            <person name="Mohindra V."/>
            <person name="Chowdhury L.M."/>
            <person name="Lal K."/>
            <person name="Jena J.K."/>
        </authorList>
    </citation>
    <scope>NUCLEOTIDE SEQUENCE [LARGE SCALE GENOMIC DNA]</scope>
    <source>
        <strain evidence="1">CM1030</strain>
        <tissue evidence="1">Blood</tissue>
    </source>
</reference>
<evidence type="ECO:0000313" key="1">
    <source>
        <dbReference type="EMBL" id="KAL0171977.1"/>
    </source>
</evidence>
<accession>A0ABD0PD63</accession>
<comment type="caution">
    <text evidence="1">The sequence shown here is derived from an EMBL/GenBank/DDBJ whole genome shotgun (WGS) entry which is preliminary data.</text>
</comment>
<feature type="non-terminal residue" evidence="1">
    <location>
        <position position="1"/>
    </location>
</feature>
<protein>
    <submittedName>
        <fullName evidence="1">Uncharacterized protein</fullName>
    </submittedName>
</protein>
<evidence type="ECO:0000313" key="2">
    <source>
        <dbReference type="Proteomes" id="UP001529510"/>
    </source>
</evidence>
<dbReference type="AlphaFoldDB" id="A0ABD0PD63"/>
<sequence length="115" mass="13208">SMDTPKRLFSIPSSRRRSRLEFRGIQPKQKASDIYFVLLASGSTSGSYSYFPSLLLVKFVFMVLRSQKMVVHFGMKDFAGRTLVKWWATSEKFVKERQDALLPGPIKGLAQFLLR</sequence>
<name>A0ABD0PD63_CIRMR</name>
<feature type="non-terminal residue" evidence="1">
    <location>
        <position position="115"/>
    </location>
</feature>
<gene>
    <name evidence="1" type="ORF">M9458_032288</name>
</gene>